<accession>A0ABZ0SEX8</accession>
<evidence type="ECO:0000313" key="3">
    <source>
        <dbReference type="Proteomes" id="UP001432180"/>
    </source>
</evidence>
<dbReference type="Pfam" id="PF04972">
    <property type="entry name" value="BON"/>
    <property type="match status" value="2"/>
</dbReference>
<dbReference type="Gene3D" id="3.30.1340.30">
    <property type="match status" value="2"/>
</dbReference>
<dbReference type="RefSeq" id="WP_328984653.1">
    <property type="nucleotide sequence ID" value="NZ_CP121472.1"/>
</dbReference>
<name>A0ABZ0SEX8_9GAMM</name>
<feature type="domain" description="BON" evidence="1">
    <location>
        <begin position="205"/>
        <end position="273"/>
    </location>
</feature>
<dbReference type="PANTHER" id="PTHR34606">
    <property type="entry name" value="BON DOMAIN-CONTAINING PROTEIN"/>
    <property type="match status" value="1"/>
</dbReference>
<dbReference type="PANTHER" id="PTHR34606:SF15">
    <property type="entry name" value="BON DOMAIN-CONTAINING PROTEIN"/>
    <property type="match status" value="1"/>
</dbReference>
<dbReference type="InterPro" id="IPR007055">
    <property type="entry name" value="BON_dom"/>
</dbReference>
<organism evidence="2 3">
    <name type="scientific">Thiorhodovibrio winogradskyi</name>
    <dbReference type="NCBI Taxonomy" id="77007"/>
    <lineage>
        <taxon>Bacteria</taxon>
        <taxon>Pseudomonadati</taxon>
        <taxon>Pseudomonadota</taxon>
        <taxon>Gammaproteobacteria</taxon>
        <taxon>Chromatiales</taxon>
        <taxon>Chromatiaceae</taxon>
        <taxon>Thiorhodovibrio</taxon>
    </lineage>
</organism>
<protein>
    <submittedName>
        <fullName evidence="2">Periplasmic protein</fullName>
    </submittedName>
</protein>
<sequence>MILSSVHRRRHLLIQTLAGVVLLALLVATATSAEAPDVRAAQAQMLMRINPLLDGYEIRVIPFPNKWRLEGAVANAIEADLARELAELMAKDDTKIVDALDRDAAIPEDSGTLIDDVSDRTTAARLRQRLRWQTRNSPLDVSVEVDKGMARLHGQVGAASTKDRLAAMAVSTLGVDEVFNYISVDPALIPKEREAQRRAEAEKVEDAWIQARLHLLMTSDTRVNARAIDMAVENGQVILSGSVTSVAERNVAESLAKYMPGVQELDSHLVIERQL</sequence>
<feature type="domain" description="BON" evidence="1">
    <location>
        <begin position="118"/>
        <end position="186"/>
    </location>
</feature>
<dbReference type="InterPro" id="IPR051686">
    <property type="entry name" value="Lipoprotein_DolP"/>
</dbReference>
<dbReference type="Proteomes" id="UP001432180">
    <property type="component" value="Chromosome"/>
</dbReference>
<evidence type="ECO:0000259" key="1">
    <source>
        <dbReference type="PROSITE" id="PS50914"/>
    </source>
</evidence>
<dbReference type="PROSITE" id="PS50914">
    <property type="entry name" value="BON"/>
    <property type="match status" value="2"/>
</dbReference>
<gene>
    <name evidence="2" type="ORF">Thiowin_04010</name>
</gene>
<evidence type="ECO:0000313" key="2">
    <source>
        <dbReference type="EMBL" id="WPL18915.1"/>
    </source>
</evidence>
<keyword evidence="3" id="KW-1185">Reference proteome</keyword>
<dbReference type="EMBL" id="CP121472">
    <property type="protein sequence ID" value="WPL18915.1"/>
    <property type="molecule type" value="Genomic_DNA"/>
</dbReference>
<proteinExistence type="predicted"/>
<reference evidence="2 3" key="1">
    <citation type="journal article" date="2023" name="Microorganisms">
        <title>Thiorhodovibrio frisius and Trv. litoralis spp. nov., Two Novel Members from a Clade of Fastidious Purple Sulfur Bacteria That Exhibit Unique Red-Shifted Light-Harvesting Capabilities.</title>
        <authorList>
            <person name="Methner A."/>
            <person name="Kuzyk S.B."/>
            <person name="Petersen J."/>
            <person name="Bauer S."/>
            <person name="Brinkmann H."/>
            <person name="Sichau K."/>
            <person name="Wanner G."/>
            <person name="Wolf J."/>
            <person name="Neumann-Schaal M."/>
            <person name="Henke P."/>
            <person name="Tank M."/>
            <person name="Sproer C."/>
            <person name="Bunk B."/>
            <person name="Overmann J."/>
        </authorList>
    </citation>
    <scope>NUCLEOTIDE SEQUENCE [LARGE SCALE GENOMIC DNA]</scope>
    <source>
        <strain evidence="2 3">DSM 6702</strain>
    </source>
</reference>
<dbReference type="PROSITE" id="PS51318">
    <property type="entry name" value="TAT"/>
    <property type="match status" value="1"/>
</dbReference>
<dbReference type="InterPro" id="IPR006311">
    <property type="entry name" value="TAT_signal"/>
</dbReference>